<organism evidence="3 7">
    <name type="scientific">Didymodactylos carnosus</name>
    <dbReference type="NCBI Taxonomy" id="1234261"/>
    <lineage>
        <taxon>Eukaryota</taxon>
        <taxon>Metazoa</taxon>
        <taxon>Spiralia</taxon>
        <taxon>Gnathifera</taxon>
        <taxon>Rotifera</taxon>
        <taxon>Eurotatoria</taxon>
        <taxon>Bdelloidea</taxon>
        <taxon>Philodinida</taxon>
        <taxon>Philodinidae</taxon>
        <taxon>Didymodactylos</taxon>
    </lineage>
</organism>
<dbReference type="AlphaFoldDB" id="A0A814H339"/>
<evidence type="ECO:0000313" key="6">
    <source>
        <dbReference type="EMBL" id="CAF3776464.1"/>
    </source>
</evidence>
<keyword evidence="2" id="KW-0732">Signal</keyword>
<feature type="signal peptide" evidence="2">
    <location>
        <begin position="1"/>
        <end position="20"/>
    </location>
</feature>
<evidence type="ECO:0000313" key="7">
    <source>
        <dbReference type="Proteomes" id="UP000663829"/>
    </source>
</evidence>
<sequence>MIMPHIVIFYFILIVVSIQAKDAPTYTNYEYQPLGGEGNFLEKKSSHSVSGTGSKHVVNEVYVYNSPNNDNKHDDGKDSNGKFSSNILNEQDGYKFDDSNFFQKFDDDFFKQEKKHSSAAQNSKTLESKNFDFKNDFYPQKHHPAQNIEPGESSTEEDTEEPGKEKTGKEENED</sequence>
<dbReference type="EMBL" id="CAJOBC010003296">
    <property type="protein sequence ID" value="CAF3776447.1"/>
    <property type="molecule type" value="Genomic_DNA"/>
</dbReference>
<evidence type="ECO:0000313" key="5">
    <source>
        <dbReference type="EMBL" id="CAF3776447.1"/>
    </source>
</evidence>
<evidence type="ECO:0000256" key="1">
    <source>
        <dbReference type="SAM" id="MobiDB-lite"/>
    </source>
</evidence>
<comment type="caution">
    <text evidence="3">The sequence shown here is derived from an EMBL/GenBank/DDBJ whole genome shotgun (WGS) entry which is preliminary data.</text>
</comment>
<gene>
    <name evidence="3" type="ORF">GPM918_LOCUS13967</name>
    <name evidence="4" type="ORF">GPM918_LOCUS13968</name>
    <name evidence="5" type="ORF">SRO942_LOCUS13967</name>
    <name evidence="6" type="ORF">SRO942_LOCUS13968</name>
</gene>
<dbReference type="EMBL" id="CAJNOQ010003296">
    <property type="protein sequence ID" value="CAF1005127.1"/>
    <property type="molecule type" value="Genomic_DNA"/>
</dbReference>
<feature type="compositionally biased region" description="Basic and acidic residues" evidence="1">
    <location>
        <begin position="161"/>
        <end position="174"/>
    </location>
</feature>
<name>A0A814H339_9BILA</name>
<dbReference type="Proteomes" id="UP000681722">
    <property type="component" value="Unassembled WGS sequence"/>
</dbReference>
<accession>A0A814H339</accession>
<feature type="region of interest" description="Disordered" evidence="1">
    <location>
        <begin position="115"/>
        <end position="174"/>
    </location>
</feature>
<keyword evidence="7" id="KW-1185">Reference proteome</keyword>
<dbReference type="EMBL" id="CAJNOQ010003296">
    <property type="protein sequence ID" value="CAF1005108.1"/>
    <property type="molecule type" value="Genomic_DNA"/>
</dbReference>
<feature type="compositionally biased region" description="Basic and acidic residues" evidence="1">
    <location>
        <begin position="126"/>
        <end position="135"/>
    </location>
</feature>
<feature type="chain" id="PRO_5035600661" evidence="2">
    <location>
        <begin position="21"/>
        <end position="174"/>
    </location>
</feature>
<reference evidence="3" key="1">
    <citation type="submission" date="2021-02" db="EMBL/GenBank/DDBJ databases">
        <authorList>
            <person name="Nowell W R."/>
        </authorList>
    </citation>
    <scope>NUCLEOTIDE SEQUENCE</scope>
</reference>
<feature type="region of interest" description="Disordered" evidence="1">
    <location>
        <begin position="64"/>
        <end position="94"/>
    </location>
</feature>
<protein>
    <submittedName>
        <fullName evidence="3">Uncharacterized protein</fullName>
    </submittedName>
</protein>
<proteinExistence type="predicted"/>
<dbReference type="Proteomes" id="UP000663829">
    <property type="component" value="Unassembled WGS sequence"/>
</dbReference>
<evidence type="ECO:0000256" key="2">
    <source>
        <dbReference type="SAM" id="SignalP"/>
    </source>
</evidence>
<evidence type="ECO:0000313" key="3">
    <source>
        <dbReference type="EMBL" id="CAF1005108.1"/>
    </source>
</evidence>
<dbReference type="EMBL" id="CAJOBC010003296">
    <property type="protein sequence ID" value="CAF3776464.1"/>
    <property type="molecule type" value="Genomic_DNA"/>
</dbReference>
<feature type="compositionally biased region" description="Basic and acidic residues" evidence="1">
    <location>
        <begin position="70"/>
        <end position="80"/>
    </location>
</feature>
<evidence type="ECO:0000313" key="4">
    <source>
        <dbReference type="EMBL" id="CAF1005127.1"/>
    </source>
</evidence>